<dbReference type="SMART" id="SM00315">
    <property type="entry name" value="RGS"/>
    <property type="match status" value="1"/>
</dbReference>
<dbReference type="CDD" id="cd00068">
    <property type="entry name" value="GGL"/>
    <property type="match status" value="1"/>
</dbReference>
<evidence type="ECO:0000313" key="6">
    <source>
        <dbReference type="Proteomes" id="UP000085678"/>
    </source>
</evidence>
<dbReference type="PANTHER" id="PTHR45746:SF5">
    <property type="entry name" value="REGULATOR OF G-PROTEIN SIGNALING 7"/>
    <property type="match status" value="1"/>
</dbReference>
<dbReference type="SMART" id="SM01224">
    <property type="entry name" value="G_gamma"/>
    <property type="match status" value="1"/>
</dbReference>
<evidence type="ECO:0000259" key="5">
    <source>
        <dbReference type="PROSITE" id="PS50186"/>
    </source>
</evidence>
<dbReference type="GO" id="GO:0005886">
    <property type="term" value="C:plasma membrane"/>
    <property type="evidence" value="ECO:0007669"/>
    <property type="project" value="TreeGrafter"/>
</dbReference>
<dbReference type="SMART" id="SM00049">
    <property type="entry name" value="DEP"/>
    <property type="match status" value="1"/>
</dbReference>
<dbReference type="InterPro" id="IPR044926">
    <property type="entry name" value="RGS_subdomain_2"/>
</dbReference>
<feature type="region of interest" description="Disordered" evidence="2">
    <location>
        <begin position="436"/>
        <end position="472"/>
    </location>
</feature>
<dbReference type="RefSeq" id="XP_013391565.1">
    <property type="nucleotide sequence ID" value="XM_013536111.1"/>
</dbReference>
<dbReference type="InterPro" id="IPR000591">
    <property type="entry name" value="DEP_dom"/>
</dbReference>
<dbReference type="InterPro" id="IPR036305">
    <property type="entry name" value="RGS_sf"/>
</dbReference>
<dbReference type="GO" id="GO:0035556">
    <property type="term" value="P:intracellular signal transduction"/>
    <property type="evidence" value="ECO:0007669"/>
    <property type="project" value="InterPro"/>
</dbReference>
<dbReference type="InterPro" id="IPR040759">
    <property type="entry name" value="RGS_DHEX"/>
</dbReference>
<accession>A0A1S3HZX7</accession>
<dbReference type="STRING" id="7574.A0A1S3HZX7"/>
<dbReference type="Pfam" id="PF18148">
    <property type="entry name" value="RGS_DHEX"/>
    <property type="match status" value="1"/>
</dbReference>
<dbReference type="Pfam" id="PF00615">
    <property type="entry name" value="RGS"/>
    <property type="match status" value="1"/>
</dbReference>
<dbReference type="GO" id="GO:0005096">
    <property type="term" value="F:GTPase activator activity"/>
    <property type="evidence" value="ECO:0007669"/>
    <property type="project" value="TreeGrafter"/>
</dbReference>
<dbReference type="SUPFAM" id="SSF48670">
    <property type="entry name" value="Transducin (heterotrimeric G protein), gamma chain"/>
    <property type="match status" value="1"/>
</dbReference>
<proteinExistence type="predicted"/>
<protein>
    <submittedName>
        <fullName evidence="7">Regulator of G-protein signaling 7 isoform X1</fullName>
    </submittedName>
</protein>
<dbReference type="SUPFAM" id="SSF46785">
    <property type="entry name" value="Winged helix' DNA-binding domain"/>
    <property type="match status" value="1"/>
</dbReference>
<evidence type="ECO:0000256" key="1">
    <source>
        <dbReference type="ARBA" id="ARBA00022700"/>
    </source>
</evidence>
<dbReference type="Pfam" id="PF00631">
    <property type="entry name" value="G-gamma"/>
    <property type="match status" value="1"/>
</dbReference>
<dbReference type="SMART" id="SM00224">
    <property type="entry name" value="GGL"/>
    <property type="match status" value="1"/>
</dbReference>
<dbReference type="InterPro" id="IPR036390">
    <property type="entry name" value="WH_DNA-bd_sf"/>
</dbReference>
<dbReference type="InterPro" id="IPR034483">
    <property type="entry name" value="RGS_Egl-10"/>
</dbReference>
<dbReference type="InterPro" id="IPR036284">
    <property type="entry name" value="GGL_sf"/>
</dbReference>
<dbReference type="OrthoDB" id="196547at2759"/>
<evidence type="ECO:0000256" key="2">
    <source>
        <dbReference type="SAM" id="MobiDB-lite"/>
    </source>
</evidence>
<feature type="domain" description="DEP" evidence="5">
    <location>
        <begin position="35"/>
        <end position="111"/>
    </location>
</feature>
<feature type="domain" description="G protein gamma" evidence="3">
    <location>
        <begin position="229"/>
        <end position="295"/>
    </location>
</feature>
<dbReference type="KEGG" id="lak:106159726"/>
<dbReference type="GO" id="GO:0007186">
    <property type="term" value="P:G protein-coupled receptor signaling pathway"/>
    <property type="evidence" value="ECO:0007669"/>
    <property type="project" value="InterPro"/>
</dbReference>
<dbReference type="GeneID" id="106159726"/>
<dbReference type="Pfam" id="PF00610">
    <property type="entry name" value="DEP"/>
    <property type="match status" value="1"/>
</dbReference>
<dbReference type="PROSITE" id="PS50058">
    <property type="entry name" value="G_PROTEIN_GAMMA"/>
    <property type="match status" value="1"/>
</dbReference>
<keyword evidence="6" id="KW-1185">Reference proteome</keyword>
<reference evidence="7" key="1">
    <citation type="submission" date="2025-08" db="UniProtKB">
        <authorList>
            <consortium name="RefSeq"/>
        </authorList>
    </citation>
    <scope>IDENTIFICATION</scope>
    <source>
        <tissue evidence="7">Gonads</tissue>
    </source>
</reference>
<dbReference type="GO" id="GO:0005737">
    <property type="term" value="C:cytoplasm"/>
    <property type="evidence" value="ECO:0007669"/>
    <property type="project" value="TreeGrafter"/>
</dbReference>
<sequence>MRNLAVIMADNDAHQHPRHMMYAKMENLIRCMQFSENAIPVRSQKLFLTTVPDAFAGQDLIDWLYTKLQTEERLHASHLANLLCQYGYLFPVSDQKNLVVKDDNTLFRFQTPYFWPSNNWKPDHVDYAIYLAKRTLRNKQRHGLEDFEQVAFNKLQKMLAHKWDFIFMQAEEQFKQSKERKKADKIIVDSQEKAFWRVQRPPPGQTRCLDEAVTRHIKPTLKKKTVETCQREIAFLQRSQKRPRLKISKAAESILLFSEQYYSHDPFLSAVPPSNPWLSDDTLWWELNTPLVDTPSELRIRRWGFSLEELLKDPTGIAEFEEFLKKEFSQENLHFWLACEEIKYLPKSLVTERVQAIYSAFLAPGAPHEVNVDGKTYELTQKAIENPDRFTFDAAQSHIFLLMKKDSYQRYMRSEDYRNLLETAALQPNARKGRFFNFGSTKSKKSPQPSPGYVRRRGSEISDSSTSDAAPVLGVKGHHSYSTGNLQSLHQASLRWKLSTEKVNTLLRLEAGGDLSKKRSSVDSKRTTSGTVLPKRIEKLDLCNSPSGGGGGQTSKDTLEVPSAHGSSEESEENPCMALAVPSKMNVVAPWETA</sequence>
<dbReference type="PANTHER" id="PTHR45746">
    <property type="entry name" value="LP21163P"/>
    <property type="match status" value="1"/>
</dbReference>
<evidence type="ECO:0000259" key="3">
    <source>
        <dbReference type="PROSITE" id="PS50058"/>
    </source>
</evidence>
<evidence type="ECO:0000259" key="4">
    <source>
        <dbReference type="PROSITE" id="PS50132"/>
    </source>
</evidence>
<gene>
    <name evidence="7" type="primary">LOC106159726</name>
</gene>
<dbReference type="InterPro" id="IPR047017">
    <property type="entry name" value="RGS6/7/9/11_DHEX_sf"/>
</dbReference>
<dbReference type="Gene3D" id="1.10.167.10">
    <property type="entry name" value="Regulator of G-protein Signalling 4, domain 2"/>
    <property type="match status" value="1"/>
</dbReference>
<dbReference type="GO" id="GO:0009968">
    <property type="term" value="P:negative regulation of signal transduction"/>
    <property type="evidence" value="ECO:0007669"/>
    <property type="project" value="UniProtKB-KW"/>
</dbReference>
<organism evidence="6 7">
    <name type="scientific">Lingula anatina</name>
    <name type="common">Brachiopod</name>
    <name type="synonym">Lingula unguis</name>
    <dbReference type="NCBI Taxonomy" id="7574"/>
    <lineage>
        <taxon>Eukaryota</taxon>
        <taxon>Metazoa</taxon>
        <taxon>Spiralia</taxon>
        <taxon>Lophotrochozoa</taxon>
        <taxon>Brachiopoda</taxon>
        <taxon>Linguliformea</taxon>
        <taxon>Lingulata</taxon>
        <taxon>Lingulida</taxon>
        <taxon>Linguloidea</taxon>
        <taxon>Lingulidae</taxon>
        <taxon>Lingula</taxon>
    </lineage>
</organism>
<evidence type="ECO:0000313" key="7">
    <source>
        <dbReference type="RefSeq" id="XP_013391565.1"/>
    </source>
</evidence>
<dbReference type="PROSITE" id="PS50132">
    <property type="entry name" value="RGS"/>
    <property type="match status" value="1"/>
</dbReference>
<dbReference type="Proteomes" id="UP000085678">
    <property type="component" value="Unplaced"/>
</dbReference>
<dbReference type="InParanoid" id="A0A1S3HZX7"/>
<feature type="domain" description="RGS" evidence="4">
    <location>
        <begin position="306"/>
        <end position="421"/>
    </location>
</feature>
<name>A0A1S3HZX7_LINAN</name>
<dbReference type="GO" id="GO:0008277">
    <property type="term" value="P:regulation of G protein-coupled receptor signaling pathway"/>
    <property type="evidence" value="ECO:0007669"/>
    <property type="project" value="InterPro"/>
</dbReference>
<dbReference type="GO" id="GO:0043005">
    <property type="term" value="C:neuron projection"/>
    <property type="evidence" value="ECO:0007669"/>
    <property type="project" value="TreeGrafter"/>
</dbReference>
<dbReference type="CDD" id="cd08705">
    <property type="entry name" value="RGS_R7-like"/>
    <property type="match status" value="1"/>
</dbReference>
<dbReference type="PROSITE" id="PS50186">
    <property type="entry name" value="DEP"/>
    <property type="match status" value="1"/>
</dbReference>
<dbReference type="CDD" id="cd04450">
    <property type="entry name" value="DEP_RGS7-like"/>
    <property type="match status" value="1"/>
</dbReference>
<dbReference type="AlphaFoldDB" id="A0A1S3HZX7"/>
<dbReference type="PRINTS" id="PR01301">
    <property type="entry name" value="RGSPROTEIN"/>
</dbReference>
<dbReference type="InterPro" id="IPR047016">
    <property type="entry name" value="RGS6/7/9/11"/>
</dbReference>
<dbReference type="SUPFAM" id="SSF48097">
    <property type="entry name" value="Regulator of G-protein signaling, RGS"/>
    <property type="match status" value="1"/>
</dbReference>
<dbReference type="Gene3D" id="1.10.10.10">
    <property type="entry name" value="Winged helix-like DNA-binding domain superfamily/Winged helix DNA-binding domain"/>
    <property type="match status" value="1"/>
</dbReference>
<keyword evidence="1" id="KW-0734">Signal transduction inhibitor</keyword>
<dbReference type="InterPro" id="IPR015898">
    <property type="entry name" value="G-protein_gamma-like_dom"/>
</dbReference>
<feature type="region of interest" description="Disordered" evidence="2">
    <location>
        <begin position="541"/>
        <end position="576"/>
    </location>
</feature>
<dbReference type="InterPro" id="IPR036388">
    <property type="entry name" value="WH-like_DNA-bd_sf"/>
</dbReference>
<dbReference type="FunFam" id="1.10.167.10:FF:000001">
    <property type="entry name" value="Putative regulator of g-protein signaling 12"/>
    <property type="match status" value="1"/>
</dbReference>
<dbReference type="Gene3D" id="1.10.1240.60">
    <property type="match status" value="1"/>
</dbReference>
<dbReference type="Gene3D" id="4.10.260.10">
    <property type="entry name" value="Transducin (heterotrimeric G protein), gamma chain"/>
    <property type="match status" value="1"/>
</dbReference>
<dbReference type="InterPro" id="IPR016137">
    <property type="entry name" value="RGS"/>
</dbReference>